<evidence type="ECO:0000256" key="3">
    <source>
        <dbReference type="ARBA" id="ARBA00022722"/>
    </source>
</evidence>
<evidence type="ECO:0000256" key="4">
    <source>
        <dbReference type="ARBA" id="ARBA00022759"/>
    </source>
</evidence>
<comment type="function">
    <text evidence="6">Involved in correct processing of both the 5' and 3' ends of 23S rRNA precursor. Processes 30S rRNA precursor transcript even in absence of ribonuclease 3 (Rnc); Rnc processes 30S rRNA into smaller rRNA precursors.</text>
</comment>
<evidence type="ECO:0000259" key="7">
    <source>
        <dbReference type="Pfam" id="PF00636"/>
    </source>
</evidence>
<dbReference type="EC" id="3.1.26.-" evidence="6"/>
<comment type="caution">
    <text evidence="8">The sequence shown here is derived from an EMBL/GenBank/DDBJ whole genome shotgun (WGS) entry which is preliminary data.</text>
</comment>
<name>A0ABT2T576_9FIRM</name>
<dbReference type="RefSeq" id="WP_262575444.1">
    <property type="nucleotide sequence ID" value="NZ_JAOQKJ010000011.1"/>
</dbReference>
<organism evidence="8 9">
    <name type="scientific">Suilimivivens aceti</name>
    <dbReference type="NCBI Taxonomy" id="2981774"/>
    <lineage>
        <taxon>Bacteria</taxon>
        <taxon>Bacillati</taxon>
        <taxon>Bacillota</taxon>
        <taxon>Clostridia</taxon>
        <taxon>Lachnospirales</taxon>
        <taxon>Lachnospiraceae</taxon>
        <taxon>Suilimivivens</taxon>
    </lineage>
</organism>
<dbReference type="EMBL" id="JAOQKJ010000011">
    <property type="protein sequence ID" value="MCU6745402.1"/>
    <property type="molecule type" value="Genomic_DNA"/>
</dbReference>
<comment type="subunit">
    <text evidence="6">Homodimer.</text>
</comment>
<gene>
    <name evidence="6" type="primary">mrnC</name>
    <name evidence="8" type="ORF">OCV77_13045</name>
</gene>
<evidence type="ECO:0000313" key="8">
    <source>
        <dbReference type="EMBL" id="MCU6745402.1"/>
    </source>
</evidence>
<evidence type="ECO:0000256" key="6">
    <source>
        <dbReference type="HAMAP-Rule" id="MF_01468"/>
    </source>
</evidence>
<keyword evidence="3 6" id="KW-0540">Nuclease</keyword>
<evidence type="ECO:0000256" key="5">
    <source>
        <dbReference type="ARBA" id="ARBA00022801"/>
    </source>
</evidence>
<dbReference type="PANTHER" id="PTHR34276:SF1">
    <property type="entry name" value="MINI-RIBONUCLEASE 3"/>
    <property type="match status" value="1"/>
</dbReference>
<dbReference type="PIRSF" id="PIRSF005520">
    <property type="entry name" value="UCP005520"/>
    <property type="match status" value="1"/>
</dbReference>
<comment type="cofactor">
    <cofactor evidence="6">
        <name>Mg(2+)</name>
        <dbReference type="ChEBI" id="CHEBI:18420"/>
    </cofactor>
</comment>
<keyword evidence="6" id="KW-0963">Cytoplasm</keyword>
<accession>A0ABT2T576</accession>
<keyword evidence="6" id="KW-0699">rRNA-binding</keyword>
<proteinExistence type="inferred from homology"/>
<feature type="active site" evidence="6">
    <location>
        <position position="35"/>
    </location>
</feature>
<feature type="domain" description="RNase III" evidence="7">
    <location>
        <begin position="29"/>
        <end position="126"/>
    </location>
</feature>
<keyword evidence="5 6" id="KW-0378">Hydrolase</keyword>
<keyword evidence="6" id="KW-0460">Magnesium</keyword>
<evidence type="ECO:0000256" key="2">
    <source>
        <dbReference type="ARBA" id="ARBA00022552"/>
    </source>
</evidence>
<dbReference type="HAMAP" id="MF_01468">
    <property type="entry name" value="RNase_Mini_III"/>
    <property type="match status" value="1"/>
</dbReference>
<keyword evidence="9" id="KW-1185">Reference proteome</keyword>
<dbReference type="InterPro" id="IPR000999">
    <property type="entry name" value="RNase_III_dom"/>
</dbReference>
<dbReference type="Pfam" id="PF00636">
    <property type="entry name" value="Ribonuclease_3"/>
    <property type="match status" value="1"/>
</dbReference>
<keyword evidence="2 6" id="KW-0698">rRNA processing</keyword>
<keyword evidence="6" id="KW-0694">RNA-binding</keyword>
<keyword evidence="4 6" id="KW-0255">Endonuclease</keyword>
<sequence length="142" mass="16027">MEESLSLSSRIRELFGLKEVDMKAYSPLTLAYIGDAAYELVIRTMVVEKGNRQASQLHRLTTSYVKAQAQAAMIEALEPELTEEELAIYKRGRNAKSYTSAKNASILDYRKATGLETLIGYLYLSGREERVLFLIKEGISRI</sequence>
<dbReference type="SUPFAM" id="SSF69065">
    <property type="entry name" value="RNase III domain-like"/>
    <property type="match status" value="1"/>
</dbReference>
<protein>
    <recommendedName>
        <fullName evidence="6">Mini-ribonuclease 3</fullName>
        <shortName evidence="6">Mini-3</shortName>
        <shortName evidence="6">Mini-RNase 3</shortName>
        <ecNumber evidence="6">3.1.26.-</ecNumber>
    </recommendedName>
    <alternativeName>
        <fullName evidence="6">Mini-RNase III</fullName>
        <shortName evidence="6">Mini-III</shortName>
    </alternativeName>
</protein>
<comment type="similarity">
    <text evidence="6">Belongs to the MrnC RNase family.</text>
</comment>
<dbReference type="InterPro" id="IPR036389">
    <property type="entry name" value="RNase_III_sf"/>
</dbReference>
<reference evidence="8 9" key="1">
    <citation type="journal article" date="2021" name="ISME Commun">
        <title>Automated analysis of genomic sequences facilitates high-throughput and comprehensive description of bacteria.</title>
        <authorList>
            <person name="Hitch T.C.A."/>
        </authorList>
    </citation>
    <scope>NUCLEOTIDE SEQUENCE [LARGE SCALE GENOMIC DNA]</scope>
    <source>
        <strain evidence="8 9">Sanger_18</strain>
    </source>
</reference>
<dbReference type="Proteomes" id="UP001652432">
    <property type="component" value="Unassembled WGS sequence"/>
</dbReference>
<comment type="subcellular location">
    <subcellularLocation>
        <location evidence="6">Cytoplasm</location>
    </subcellularLocation>
</comment>
<dbReference type="PANTHER" id="PTHR34276">
    <property type="entry name" value="MINI-RIBONUCLEASE 3"/>
    <property type="match status" value="1"/>
</dbReference>
<dbReference type="Gene3D" id="1.10.1520.10">
    <property type="entry name" value="Ribonuclease III domain"/>
    <property type="match status" value="1"/>
</dbReference>
<keyword evidence="1 6" id="KW-0690">Ribosome biogenesis</keyword>
<evidence type="ECO:0000256" key="1">
    <source>
        <dbReference type="ARBA" id="ARBA00022517"/>
    </source>
</evidence>
<dbReference type="InterPro" id="IPR008226">
    <property type="entry name" value="Mini3_fam"/>
</dbReference>
<evidence type="ECO:0000313" key="9">
    <source>
        <dbReference type="Proteomes" id="UP001652432"/>
    </source>
</evidence>